<dbReference type="InterPro" id="IPR025605">
    <property type="entry name" value="OST-HTH/LOTUS_dom"/>
</dbReference>
<dbReference type="EMBL" id="CAJNDS010000624">
    <property type="protein sequence ID" value="CAE7223439.1"/>
    <property type="molecule type" value="Genomic_DNA"/>
</dbReference>
<accession>A0A812KFP4</accession>
<protein>
    <submittedName>
        <fullName evidence="4">RsmB protein</fullName>
    </submittedName>
</protein>
<comment type="caution">
    <text evidence="4">The sequence shown here is derived from an EMBL/GenBank/DDBJ whole genome shotgun (WGS) entry which is preliminary data.</text>
</comment>
<evidence type="ECO:0000256" key="1">
    <source>
        <dbReference type="SAM" id="MobiDB-lite"/>
    </source>
</evidence>
<feature type="region of interest" description="Disordered" evidence="1">
    <location>
        <begin position="315"/>
        <end position="337"/>
    </location>
</feature>
<dbReference type="PROSITE" id="PS51644">
    <property type="entry name" value="HTH_OST"/>
    <property type="match status" value="1"/>
</dbReference>
<dbReference type="OrthoDB" id="447390at2759"/>
<keyword evidence="5" id="KW-1185">Reference proteome</keyword>
<gene>
    <name evidence="4" type="primary">rsmB</name>
    <name evidence="4" type="ORF">SNAT2548_LOCUS8421</name>
</gene>
<feature type="signal peptide" evidence="2">
    <location>
        <begin position="1"/>
        <end position="18"/>
    </location>
</feature>
<dbReference type="AlphaFoldDB" id="A0A812KFP4"/>
<feature type="domain" description="HTH OST-type" evidence="3">
    <location>
        <begin position="4"/>
        <end position="80"/>
    </location>
</feature>
<evidence type="ECO:0000256" key="2">
    <source>
        <dbReference type="SAM" id="SignalP"/>
    </source>
</evidence>
<organism evidence="4 5">
    <name type="scientific">Symbiodinium natans</name>
    <dbReference type="NCBI Taxonomy" id="878477"/>
    <lineage>
        <taxon>Eukaryota</taxon>
        <taxon>Sar</taxon>
        <taxon>Alveolata</taxon>
        <taxon>Dinophyceae</taxon>
        <taxon>Suessiales</taxon>
        <taxon>Symbiodiniaceae</taxon>
        <taxon>Symbiodinium</taxon>
    </lineage>
</organism>
<reference evidence="4" key="1">
    <citation type="submission" date="2021-02" db="EMBL/GenBank/DDBJ databases">
        <authorList>
            <person name="Dougan E. K."/>
            <person name="Rhodes N."/>
            <person name="Thang M."/>
            <person name="Chan C."/>
        </authorList>
    </citation>
    <scope>NUCLEOTIDE SEQUENCE</scope>
</reference>
<evidence type="ECO:0000259" key="3">
    <source>
        <dbReference type="PROSITE" id="PS51644"/>
    </source>
</evidence>
<keyword evidence="2" id="KW-0732">Signal</keyword>
<feature type="region of interest" description="Disordered" evidence="1">
    <location>
        <begin position="228"/>
        <end position="248"/>
    </location>
</feature>
<name>A0A812KFP4_9DINO</name>
<evidence type="ECO:0000313" key="5">
    <source>
        <dbReference type="Proteomes" id="UP000604046"/>
    </source>
</evidence>
<dbReference type="Proteomes" id="UP000604046">
    <property type="component" value="Unassembled WGS sequence"/>
</dbReference>
<sequence>MFRLQVAVLPWILTASNSGPGTATIPLSNVKRLFRSRFHIELSETALGHSKLSELLQDPRLQDICSVRLQGHGYVVSPVAISAVVPSKSTSSQAKSLQVAAGPGLSMAAAGAAAVTAAVAAACGQMPTQAGPLAPAAQGVNVHKPTAPSTYDKAEVPAFDPHVQPTCNPAGPAPMPSAHATSRVSLRDRAPFVAPLSLEDDAGQPPVGQRGQQVPCGAFQTPFGGMPLMTPTPSSRRRTGSVPRNLGSERSDCDVLCDLPGRTGLCGESQLPAVPATPETIGFPQWRVLTPNTLDGMGYSVQNTFINFAVPSTPMTNARSHSLPRNMGASESDEAQLGEKAEDDDLDLFLGELPPRSTVFCHMSP</sequence>
<proteinExistence type="predicted"/>
<evidence type="ECO:0000313" key="4">
    <source>
        <dbReference type="EMBL" id="CAE7223439.1"/>
    </source>
</evidence>
<feature type="chain" id="PRO_5032857696" evidence="2">
    <location>
        <begin position="19"/>
        <end position="365"/>
    </location>
</feature>